<dbReference type="EMBL" id="LNIX01000005">
    <property type="protein sequence ID" value="OXA54298.1"/>
    <property type="molecule type" value="Genomic_DNA"/>
</dbReference>
<comment type="caution">
    <text evidence="2">The sequence shown here is derived from an EMBL/GenBank/DDBJ whole genome shotgun (WGS) entry which is preliminary data.</text>
</comment>
<evidence type="ECO:0000256" key="1">
    <source>
        <dbReference type="SAM" id="Phobius"/>
    </source>
</evidence>
<feature type="transmembrane region" description="Helical" evidence="1">
    <location>
        <begin position="139"/>
        <end position="166"/>
    </location>
</feature>
<name>A0A226EAQ9_FOLCA</name>
<protein>
    <submittedName>
        <fullName evidence="2">Uncharacterized protein</fullName>
    </submittedName>
</protein>
<feature type="transmembrane region" description="Helical" evidence="1">
    <location>
        <begin position="89"/>
        <end position="111"/>
    </location>
</feature>
<dbReference type="AlphaFoldDB" id="A0A226EAQ9"/>
<dbReference type="Proteomes" id="UP000198287">
    <property type="component" value="Unassembled WGS sequence"/>
</dbReference>
<keyword evidence="1" id="KW-0812">Transmembrane</keyword>
<keyword evidence="1" id="KW-0472">Membrane</keyword>
<evidence type="ECO:0000313" key="3">
    <source>
        <dbReference type="Proteomes" id="UP000198287"/>
    </source>
</evidence>
<accession>A0A226EAQ9</accession>
<gene>
    <name evidence="2" type="ORF">Fcan01_10639</name>
</gene>
<keyword evidence="1" id="KW-1133">Transmembrane helix</keyword>
<keyword evidence="3" id="KW-1185">Reference proteome</keyword>
<reference evidence="2 3" key="1">
    <citation type="submission" date="2015-12" db="EMBL/GenBank/DDBJ databases">
        <title>The genome of Folsomia candida.</title>
        <authorList>
            <person name="Faddeeva A."/>
            <person name="Derks M.F."/>
            <person name="Anvar Y."/>
            <person name="Smit S."/>
            <person name="Van Straalen N."/>
            <person name="Roelofs D."/>
        </authorList>
    </citation>
    <scope>NUCLEOTIDE SEQUENCE [LARGE SCALE GENOMIC DNA]</scope>
    <source>
        <strain evidence="2 3">VU population</strain>
        <tissue evidence="2">Whole body</tissue>
    </source>
</reference>
<sequence length="261" mass="29586">MKFLPKVSIPSHTPFEALQRFALLSEWLYPQFITWNRVTSVATVTPRKYLVKSYALTVLLALADVDIFVFCLTQLMSQVKDPDLKIPSAFVMNACVLSFTIAVAISVTYIFKSDQLCFILHSLTKMEVVINDKNRINQFYYYFLPIAVGLSCVTVVEMVCIVVKFWPELPILVTAVCATDAVVLIGMVVFLFPMLVTVNSKSEKFIRLWKVAVCSRYWGRKLSSCQTLKISIGGFGYMSKGIRRTLLAEMLDYTMSLLVSF</sequence>
<proteinExistence type="predicted"/>
<evidence type="ECO:0000313" key="2">
    <source>
        <dbReference type="EMBL" id="OXA54298.1"/>
    </source>
</evidence>
<organism evidence="2 3">
    <name type="scientific">Folsomia candida</name>
    <name type="common">Springtail</name>
    <dbReference type="NCBI Taxonomy" id="158441"/>
    <lineage>
        <taxon>Eukaryota</taxon>
        <taxon>Metazoa</taxon>
        <taxon>Ecdysozoa</taxon>
        <taxon>Arthropoda</taxon>
        <taxon>Hexapoda</taxon>
        <taxon>Collembola</taxon>
        <taxon>Entomobryomorpha</taxon>
        <taxon>Isotomoidea</taxon>
        <taxon>Isotomidae</taxon>
        <taxon>Proisotominae</taxon>
        <taxon>Folsomia</taxon>
    </lineage>
</organism>
<feature type="transmembrane region" description="Helical" evidence="1">
    <location>
        <begin position="172"/>
        <end position="198"/>
    </location>
</feature>
<feature type="transmembrane region" description="Helical" evidence="1">
    <location>
        <begin position="54"/>
        <end position="77"/>
    </location>
</feature>